<comment type="caution">
    <text evidence="2">The sequence shown here is derived from an EMBL/GenBank/DDBJ whole genome shotgun (WGS) entry which is preliminary data.</text>
</comment>
<protein>
    <submittedName>
        <fullName evidence="2">ZNF44 isoform 5</fullName>
    </submittedName>
</protein>
<dbReference type="SUPFAM" id="SSF109640">
    <property type="entry name" value="KRAB domain (Kruppel-associated box)"/>
    <property type="match status" value="1"/>
</dbReference>
<reference evidence="2 3" key="1">
    <citation type="submission" date="2017-12" db="EMBL/GenBank/DDBJ databases">
        <title>High-resolution comparative analysis of great ape genomes.</title>
        <authorList>
            <person name="Pollen A."/>
            <person name="Hastie A."/>
            <person name="Hormozdiari F."/>
            <person name="Dougherty M."/>
            <person name="Liu R."/>
            <person name="Chaisson M."/>
            <person name="Hoppe E."/>
            <person name="Hill C."/>
            <person name="Pang A."/>
            <person name="Hillier L."/>
            <person name="Baker C."/>
            <person name="Armstrong J."/>
            <person name="Shendure J."/>
            <person name="Paten B."/>
            <person name="Wilson R."/>
            <person name="Chao H."/>
            <person name="Schneider V."/>
            <person name="Ventura M."/>
            <person name="Kronenberg Z."/>
            <person name="Murali S."/>
            <person name="Gordon D."/>
            <person name="Cantsilieris S."/>
            <person name="Munson K."/>
            <person name="Nelson B."/>
            <person name="Raja A."/>
            <person name="Underwood J."/>
            <person name="Diekhans M."/>
            <person name="Fiddes I."/>
            <person name="Haussler D."/>
            <person name="Eichler E."/>
        </authorList>
    </citation>
    <scope>NUCLEOTIDE SEQUENCE [LARGE SCALE GENOMIC DNA]</scope>
    <source>
        <strain evidence="2">Yerkes chimp pedigree #C0471</strain>
    </source>
</reference>
<evidence type="ECO:0000313" key="3">
    <source>
        <dbReference type="Proteomes" id="UP000236370"/>
    </source>
</evidence>
<dbReference type="GO" id="GO:0006355">
    <property type="term" value="P:regulation of DNA-templated transcription"/>
    <property type="evidence" value="ECO:0007669"/>
    <property type="project" value="InterPro"/>
</dbReference>
<dbReference type="PROSITE" id="PS50805">
    <property type="entry name" value="KRAB"/>
    <property type="match status" value="1"/>
</dbReference>
<organism evidence="2 3">
    <name type="scientific">Pan troglodytes</name>
    <name type="common">Chimpanzee</name>
    <dbReference type="NCBI Taxonomy" id="9598"/>
    <lineage>
        <taxon>Eukaryota</taxon>
        <taxon>Metazoa</taxon>
        <taxon>Chordata</taxon>
        <taxon>Craniata</taxon>
        <taxon>Vertebrata</taxon>
        <taxon>Euteleostomi</taxon>
        <taxon>Mammalia</taxon>
        <taxon>Eutheria</taxon>
        <taxon>Euarchontoglires</taxon>
        <taxon>Primates</taxon>
        <taxon>Haplorrhini</taxon>
        <taxon>Catarrhini</taxon>
        <taxon>Hominidae</taxon>
        <taxon>Pan</taxon>
    </lineage>
</organism>
<gene>
    <name evidence="2" type="ORF">CK820_G0026421</name>
</gene>
<evidence type="ECO:0000313" key="2">
    <source>
        <dbReference type="EMBL" id="PNI51282.1"/>
    </source>
</evidence>
<dbReference type="Pfam" id="PF01352">
    <property type="entry name" value="KRAB"/>
    <property type="match status" value="1"/>
</dbReference>
<dbReference type="InterPro" id="IPR001909">
    <property type="entry name" value="KRAB"/>
</dbReference>
<proteinExistence type="predicted"/>
<evidence type="ECO:0000259" key="1">
    <source>
        <dbReference type="PROSITE" id="PS50805"/>
    </source>
</evidence>
<dbReference type="InterPro" id="IPR050169">
    <property type="entry name" value="Krueppel_C2H2_ZnF"/>
</dbReference>
<dbReference type="Gene3D" id="6.10.140.140">
    <property type="match status" value="1"/>
</dbReference>
<feature type="domain" description="KRAB" evidence="1">
    <location>
        <begin position="52"/>
        <end position="129"/>
    </location>
</feature>
<dbReference type="PANTHER" id="PTHR23232:SF158">
    <property type="entry name" value="KRAB DOMAIN-CONTAINING PROTEIN 5"/>
    <property type="match status" value="1"/>
</dbReference>
<sequence length="154" mass="17567">MALCYGTFWGYPKMLEAANLMEGLVDMGPWVTLPRGQPEVLEWGLPKDQDSVAFEDVAVNFTHEEWALLSPSQKNLYRDVMRETIRNLNCIGMKWENQNIDDQYQNLRRNPRLSETWLQNFILIHYGHLVALSDGGLLQFSTGQGLPVTQAGVP</sequence>
<dbReference type="InterPro" id="IPR036051">
    <property type="entry name" value="KRAB_dom_sf"/>
</dbReference>
<dbReference type="AlphaFoldDB" id="A0A2J8LVH7"/>
<name>A0A2J8LVH7_PANTR</name>
<dbReference type="EMBL" id="NBAG03000278">
    <property type="protein sequence ID" value="PNI51282.1"/>
    <property type="molecule type" value="Genomic_DNA"/>
</dbReference>
<dbReference type="PANTHER" id="PTHR23232">
    <property type="entry name" value="KRAB DOMAIN C2H2 ZINC FINGER"/>
    <property type="match status" value="1"/>
</dbReference>
<dbReference type="CDD" id="cd07765">
    <property type="entry name" value="KRAB_A-box"/>
    <property type="match status" value="1"/>
</dbReference>
<dbReference type="SMART" id="SM00349">
    <property type="entry name" value="KRAB"/>
    <property type="match status" value="1"/>
</dbReference>
<accession>A0A2J8LVH7</accession>
<dbReference type="Proteomes" id="UP000236370">
    <property type="component" value="Unassembled WGS sequence"/>
</dbReference>